<sequence>MSDQKVVDQQTFQASHTEQVPAPPCKRNSPTRKGLLTFFWPTNFAMLVFRTVNQDLGSPNANEDYIARKFRDRLMPIRAVTAKLLPNSGKRFQKFVEHPTRGTPGVCNFVDARTTWFDSGVRQALADGIKQVVIIAAGYDTRSYRRELHPDDVQYFEIDLPKASQRKKKLVQQTLPDLIKYPRPDFIAADLSISSLREALGHSSFNPALPVIFLVEGLLYYLTEAASAGLIRDAGVLAAPGSFMMFDFLHHSAWNGSKRPAGYARTAQAVAAKGEPFLSALDPSPGALQRYIAPGGWDLSMLLSPRDMVASILPHLTWQDSVPPTLAFYSFALCQKGDGVRQGSKFQD</sequence>
<dbReference type="Gene3D" id="3.40.50.150">
    <property type="entry name" value="Vaccinia Virus protein VP39"/>
    <property type="match status" value="1"/>
</dbReference>
<evidence type="ECO:0000313" key="6">
    <source>
        <dbReference type="Proteomes" id="UP001485043"/>
    </source>
</evidence>
<dbReference type="GO" id="GO:0008168">
    <property type="term" value="F:methyltransferase activity"/>
    <property type="evidence" value="ECO:0007669"/>
    <property type="project" value="UniProtKB-KW"/>
</dbReference>
<dbReference type="SUPFAM" id="SSF53335">
    <property type="entry name" value="S-adenosyl-L-methionine-dependent methyltransferases"/>
    <property type="match status" value="1"/>
</dbReference>
<dbReference type="AlphaFoldDB" id="A0AAW1SLR6"/>
<dbReference type="InterPro" id="IPR007213">
    <property type="entry name" value="Ppm1/Ppm2/Tcmp"/>
</dbReference>
<dbReference type="PANTHER" id="PTHR43619:SF2">
    <property type="entry name" value="S-ADENOSYL-L-METHIONINE-DEPENDENT METHYLTRANSFERASES SUPERFAMILY PROTEIN"/>
    <property type="match status" value="1"/>
</dbReference>
<evidence type="ECO:0000256" key="2">
    <source>
        <dbReference type="ARBA" id="ARBA00022603"/>
    </source>
</evidence>
<name>A0AAW1SLR6_9CHLO</name>
<evidence type="ECO:0000256" key="4">
    <source>
        <dbReference type="SAM" id="MobiDB-lite"/>
    </source>
</evidence>
<dbReference type="GO" id="GO:0032259">
    <property type="term" value="P:methylation"/>
    <property type="evidence" value="ECO:0007669"/>
    <property type="project" value="UniProtKB-KW"/>
</dbReference>
<proteinExistence type="inferred from homology"/>
<dbReference type="EMBL" id="JALJOV010001500">
    <property type="protein sequence ID" value="KAK9847030.1"/>
    <property type="molecule type" value="Genomic_DNA"/>
</dbReference>
<gene>
    <name evidence="5" type="ORF">WJX84_012320</name>
</gene>
<keyword evidence="6" id="KW-1185">Reference proteome</keyword>
<evidence type="ECO:0000256" key="1">
    <source>
        <dbReference type="ARBA" id="ARBA00008138"/>
    </source>
</evidence>
<feature type="compositionally biased region" description="Polar residues" evidence="4">
    <location>
        <begin position="1"/>
        <end position="18"/>
    </location>
</feature>
<keyword evidence="2" id="KW-0489">Methyltransferase</keyword>
<organism evidence="5 6">
    <name type="scientific">Apatococcus fuscideae</name>
    <dbReference type="NCBI Taxonomy" id="2026836"/>
    <lineage>
        <taxon>Eukaryota</taxon>
        <taxon>Viridiplantae</taxon>
        <taxon>Chlorophyta</taxon>
        <taxon>core chlorophytes</taxon>
        <taxon>Trebouxiophyceae</taxon>
        <taxon>Chlorellales</taxon>
        <taxon>Chlorellaceae</taxon>
        <taxon>Apatococcus</taxon>
    </lineage>
</organism>
<evidence type="ECO:0000256" key="3">
    <source>
        <dbReference type="ARBA" id="ARBA00022679"/>
    </source>
</evidence>
<evidence type="ECO:0008006" key="7">
    <source>
        <dbReference type="Google" id="ProtNLM"/>
    </source>
</evidence>
<protein>
    <recommendedName>
        <fullName evidence="7">S-adenosyl-L-methionine-dependent methyltransferase</fullName>
    </recommendedName>
</protein>
<reference evidence="5 6" key="1">
    <citation type="journal article" date="2024" name="Nat. Commun.">
        <title>Phylogenomics reveals the evolutionary origins of lichenization in chlorophyte algae.</title>
        <authorList>
            <person name="Puginier C."/>
            <person name="Libourel C."/>
            <person name="Otte J."/>
            <person name="Skaloud P."/>
            <person name="Haon M."/>
            <person name="Grisel S."/>
            <person name="Petersen M."/>
            <person name="Berrin J.G."/>
            <person name="Delaux P.M."/>
            <person name="Dal Grande F."/>
            <person name="Keller J."/>
        </authorList>
    </citation>
    <scope>NUCLEOTIDE SEQUENCE [LARGE SCALE GENOMIC DNA]</scope>
    <source>
        <strain evidence="5 6">SAG 2523</strain>
    </source>
</reference>
<dbReference type="Proteomes" id="UP001485043">
    <property type="component" value="Unassembled WGS sequence"/>
</dbReference>
<keyword evidence="3" id="KW-0808">Transferase</keyword>
<accession>A0AAW1SLR6</accession>
<comment type="similarity">
    <text evidence="1">Belongs to the UPF0677 family.</text>
</comment>
<dbReference type="InterPro" id="IPR011610">
    <property type="entry name" value="SAM_mthyl_Trfase_ML2640-like"/>
</dbReference>
<dbReference type="NCBIfam" id="TIGR00027">
    <property type="entry name" value="mthyl_TIGR00027"/>
    <property type="match status" value="1"/>
</dbReference>
<feature type="region of interest" description="Disordered" evidence="4">
    <location>
        <begin position="1"/>
        <end position="28"/>
    </location>
</feature>
<dbReference type="Pfam" id="PF04072">
    <property type="entry name" value="LCM"/>
    <property type="match status" value="1"/>
</dbReference>
<dbReference type="InterPro" id="IPR029063">
    <property type="entry name" value="SAM-dependent_MTases_sf"/>
</dbReference>
<evidence type="ECO:0000313" key="5">
    <source>
        <dbReference type="EMBL" id="KAK9847030.1"/>
    </source>
</evidence>
<dbReference type="PANTHER" id="PTHR43619">
    <property type="entry name" value="S-ADENOSYL-L-METHIONINE-DEPENDENT METHYLTRANSFERASE YKTD-RELATED"/>
    <property type="match status" value="1"/>
</dbReference>
<comment type="caution">
    <text evidence="5">The sequence shown here is derived from an EMBL/GenBank/DDBJ whole genome shotgun (WGS) entry which is preliminary data.</text>
</comment>